<dbReference type="Gene3D" id="1.10.10.10">
    <property type="entry name" value="Winged helix-like DNA-binding domain superfamily/Winged helix DNA-binding domain"/>
    <property type="match status" value="1"/>
</dbReference>
<dbReference type="PROSITE" id="PS50061">
    <property type="entry name" value="ETS_DOMAIN_3"/>
    <property type="match status" value="1"/>
</dbReference>
<evidence type="ECO:0000313" key="8">
    <source>
        <dbReference type="WBParaSite" id="TREG1_59410.1"/>
    </source>
</evidence>
<dbReference type="InterPro" id="IPR003118">
    <property type="entry name" value="Pointed_dom"/>
</dbReference>
<comment type="similarity">
    <text evidence="1 3">Belongs to the ETS family.</text>
</comment>
<reference evidence="8" key="2">
    <citation type="submission" date="2023-11" db="UniProtKB">
        <authorList>
            <consortium name="WormBaseParasite"/>
        </authorList>
    </citation>
    <scope>IDENTIFICATION</scope>
</reference>
<dbReference type="PRINTS" id="PR00454">
    <property type="entry name" value="ETSDOMAIN"/>
</dbReference>
<dbReference type="PROSITE" id="PS51433">
    <property type="entry name" value="PNT"/>
    <property type="match status" value="1"/>
</dbReference>
<evidence type="ECO:0000313" key="7">
    <source>
        <dbReference type="Proteomes" id="UP000050795"/>
    </source>
</evidence>
<dbReference type="InterPro" id="IPR036390">
    <property type="entry name" value="WH_DNA-bd_sf"/>
</dbReference>
<dbReference type="GO" id="GO:0000981">
    <property type="term" value="F:DNA-binding transcription factor activity, RNA polymerase II-specific"/>
    <property type="evidence" value="ECO:0007669"/>
    <property type="project" value="TreeGrafter"/>
</dbReference>
<reference evidence="7" key="1">
    <citation type="submission" date="2022-06" db="EMBL/GenBank/DDBJ databases">
        <authorList>
            <person name="Berger JAMES D."/>
            <person name="Berger JAMES D."/>
        </authorList>
    </citation>
    <scope>NUCLEOTIDE SEQUENCE [LARGE SCALE GENOMIC DNA]</scope>
</reference>
<dbReference type="Gene3D" id="1.10.150.50">
    <property type="entry name" value="Transcription Factor, Ets-1"/>
    <property type="match status" value="1"/>
</dbReference>
<dbReference type="SUPFAM" id="SSF47769">
    <property type="entry name" value="SAM/Pointed domain"/>
    <property type="match status" value="1"/>
</dbReference>
<evidence type="ECO:0000256" key="4">
    <source>
        <dbReference type="SAM" id="MobiDB-lite"/>
    </source>
</evidence>
<dbReference type="GO" id="GO:0030154">
    <property type="term" value="P:cell differentiation"/>
    <property type="evidence" value="ECO:0007669"/>
    <property type="project" value="TreeGrafter"/>
</dbReference>
<feature type="domain" description="ETS" evidence="5">
    <location>
        <begin position="248"/>
        <end position="328"/>
    </location>
</feature>
<dbReference type="InterPro" id="IPR013761">
    <property type="entry name" value="SAM/pointed_sf"/>
</dbReference>
<dbReference type="GO" id="GO:0005634">
    <property type="term" value="C:nucleus"/>
    <property type="evidence" value="ECO:0007669"/>
    <property type="project" value="UniProtKB-SubCell"/>
</dbReference>
<evidence type="ECO:0000259" key="6">
    <source>
        <dbReference type="PROSITE" id="PS51433"/>
    </source>
</evidence>
<proteinExistence type="inferred from homology"/>
<keyword evidence="7" id="KW-1185">Reference proteome</keyword>
<organism evidence="7 8">
    <name type="scientific">Trichobilharzia regenti</name>
    <name type="common">Nasal bird schistosome</name>
    <dbReference type="NCBI Taxonomy" id="157069"/>
    <lineage>
        <taxon>Eukaryota</taxon>
        <taxon>Metazoa</taxon>
        <taxon>Spiralia</taxon>
        <taxon>Lophotrochozoa</taxon>
        <taxon>Platyhelminthes</taxon>
        <taxon>Trematoda</taxon>
        <taxon>Digenea</taxon>
        <taxon>Strigeidida</taxon>
        <taxon>Schistosomatoidea</taxon>
        <taxon>Schistosomatidae</taxon>
        <taxon>Trichobilharzia</taxon>
    </lineage>
</organism>
<dbReference type="SUPFAM" id="SSF46785">
    <property type="entry name" value="Winged helix' DNA-binding domain"/>
    <property type="match status" value="1"/>
</dbReference>
<feature type="region of interest" description="Disordered" evidence="4">
    <location>
        <begin position="1"/>
        <end position="32"/>
    </location>
</feature>
<dbReference type="InterPro" id="IPR046328">
    <property type="entry name" value="ETS_fam"/>
</dbReference>
<evidence type="ECO:0000256" key="3">
    <source>
        <dbReference type="RuleBase" id="RU004019"/>
    </source>
</evidence>
<dbReference type="PANTHER" id="PTHR11849">
    <property type="entry name" value="ETS"/>
    <property type="match status" value="1"/>
</dbReference>
<evidence type="ECO:0000256" key="1">
    <source>
        <dbReference type="ARBA" id="ARBA00005562"/>
    </source>
</evidence>
<dbReference type="SMART" id="SM00251">
    <property type="entry name" value="SAM_PNT"/>
    <property type="match status" value="1"/>
</dbReference>
<evidence type="ECO:0000259" key="5">
    <source>
        <dbReference type="PROSITE" id="PS50061"/>
    </source>
</evidence>
<keyword evidence="3" id="KW-0539">Nucleus</keyword>
<keyword evidence="2 3" id="KW-0238">DNA-binding</keyword>
<dbReference type="InterPro" id="IPR000418">
    <property type="entry name" value="Ets_dom"/>
</dbReference>
<dbReference type="Pfam" id="PF00178">
    <property type="entry name" value="Ets"/>
    <property type="match status" value="1"/>
</dbReference>
<dbReference type="InterPro" id="IPR036388">
    <property type="entry name" value="WH-like_DNA-bd_sf"/>
</dbReference>
<dbReference type="SMART" id="SM00413">
    <property type="entry name" value="ETS"/>
    <property type="match status" value="1"/>
</dbReference>
<feature type="compositionally biased region" description="Polar residues" evidence="4">
    <location>
        <begin position="18"/>
        <end position="28"/>
    </location>
</feature>
<sequence length="673" mass="76847">MPSNTNTTKNEEVRSENDQSSNAQQPSSPKLECISPRTVAAALAAASDIAAASASKSVLRKKDKKWVPDDHYSRLMDMNDIPRDPIEWNSTQVIMWINWACKQFRIEGLKSEKLFNMPGSSMFALTADDWRRLVPDANVNFLTHLELLKRCRGVCVPYSPQRQRDDKLRRHTFKSSFFRSTNLTGSNQSWSWNRTGVSFSPSYSGALIACDGNDTNSRKGPFILTQNNGGNYISQRILYYDATTAGQVELWRFLLELLTDWRYREYIYWVSDDGEFKLSNPEEVASMWGHRKNKPAMNWEKLSRALRYYYDGDMISKIHGKRRVYKFECDLKELLGFSAGEIYTLVKNCVEKHFLANKKRRLTSVGYDSGISHNPLSVCRDEDESLVPVRVEHGHRVSFLEPSMQQQNLDLQYRPGATSSDPLSYSVPFSPNYRIRQLNKTENDRRNRLSETTMFSDPSICERCFFKRKRSGVDVQLQVDTATDVDKIVIDEGCIDRNACNNTEDWENDDPRGGRSACRLRCRCWRRSRKPLSDISPLASPPSHLFHPINERLSSSILQEQDESTYWFTECSGDRNTQLNESYFPVDEDWVAATALIEEMMVKGSYVNSASASVSSSFHSTINPLDCTTSTCASVNVSDIDEDEIASKAEFLLREIGEHGTESTPFSFDLSPI</sequence>
<name>A0AA85K7D4_TRIRE</name>
<comment type="subcellular location">
    <subcellularLocation>
        <location evidence="3">Nucleus</location>
    </subcellularLocation>
</comment>
<dbReference type="PANTHER" id="PTHR11849:SF195">
    <property type="entry name" value="GA-BINDING PROTEIN ALPHA CHAIN"/>
    <property type="match status" value="1"/>
</dbReference>
<dbReference type="AlphaFoldDB" id="A0AA85K7D4"/>
<protein>
    <recommendedName>
        <fullName evidence="9">ETS domain-containing protein</fullName>
    </recommendedName>
</protein>
<dbReference type="Pfam" id="PF02198">
    <property type="entry name" value="SAM_PNT"/>
    <property type="match status" value="1"/>
</dbReference>
<feature type="domain" description="PNT" evidence="6">
    <location>
        <begin position="67"/>
        <end position="152"/>
    </location>
</feature>
<evidence type="ECO:0000256" key="2">
    <source>
        <dbReference type="ARBA" id="ARBA00023125"/>
    </source>
</evidence>
<dbReference type="GO" id="GO:0043565">
    <property type="term" value="F:sequence-specific DNA binding"/>
    <property type="evidence" value="ECO:0007669"/>
    <property type="project" value="InterPro"/>
</dbReference>
<accession>A0AA85K7D4</accession>
<dbReference type="WBParaSite" id="TREG1_59410.1">
    <property type="protein sequence ID" value="TREG1_59410.1"/>
    <property type="gene ID" value="TREG1_59410"/>
</dbReference>
<evidence type="ECO:0008006" key="9">
    <source>
        <dbReference type="Google" id="ProtNLM"/>
    </source>
</evidence>
<dbReference type="Proteomes" id="UP000050795">
    <property type="component" value="Unassembled WGS sequence"/>
</dbReference>